<feature type="compositionally biased region" description="Acidic residues" evidence="7">
    <location>
        <begin position="10"/>
        <end position="19"/>
    </location>
</feature>
<dbReference type="Proteomes" id="UP000230423">
    <property type="component" value="Unassembled WGS sequence"/>
</dbReference>
<proteinExistence type="predicted"/>
<evidence type="ECO:0000256" key="7">
    <source>
        <dbReference type="SAM" id="MobiDB-lite"/>
    </source>
</evidence>
<evidence type="ECO:0000259" key="8">
    <source>
        <dbReference type="PROSITE" id="PS51195"/>
    </source>
</evidence>
<dbReference type="InterPro" id="IPR027417">
    <property type="entry name" value="P-loop_NTPase"/>
</dbReference>
<feature type="non-terminal residue" evidence="9">
    <location>
        <position position="64"/>
    </location>
</feature>
<keyword evidence="5" id="KW-0067">ATP-binding</keyword>
<keyword evidence="10" id="KW-1185">Reference proteome</keyword>
<evidence type="ECO:0000313" key="10">
    <source>
        <dbReference type="Proteomes" id="UP000230423"/>
    </source>
</evidence>
<name>A0A2G9THA8_TELCI</name>
<evidence type="ECO:0000256" key="2">
    <source>
        <dbReference type="ARBA" id="ARBA00022741"/>
    </source>
</evidence>
<dbReference type="GO" id="GO:0016787">
    <property type="term" value="F:hydrolase activity"/>
    <property type="evidence" value="ECO:0007669"/>
    <property type="project" value="UniProtKB-KW"/>
</dbReference>
<dbReference type="EC" id="3.6.4.13" evidence="1"/>
<accession>A0A2G9THA8</accession>
<feature type="region of interest" description="Disordered" evidence="7">
    <location>
        <begin position="1"/>
        <end position="36"/>
    </location>
</feature>
<dbReference type="GO" id="GO:0003724">
    <property type="term" value="F:RNA helicase activity"/>
    <property type="evidence" value="ECO:0007669"/>
    <property type="project" value="UniProtKB-EC"/>
</dbReference>
<dbReference type="GO" id="GO:0005524">
    <property type="term" value="F:ATP binding"/>
    <property type="evidence" value="ECO:0007669"/>
    <property type="project" value="UniProtKB-KW"/>
</dbReference>
<dbReference type="EMBL" id="KZ365895">
    <property type="protein sequence ID" value="PIO57369.1"/>
    <property type="molecule type" value="Genomic_DNA"/>
</dbReference>
<keyword evidence="4" id="KW-0347">Helicase</keyword>
<gene>
    <name evidence="9" type="ORF">TELCIR_21224</name>
</gene>
<feature type="non-terminal residue" evidence="9">
    <location>
        <position position="1"/>
    </location>
</feature>
<dbReference type="Gene3D" id="3.40.50.300">
    <property type="entry name" value="P-loop containing nucleotide triphosphate hydrolases"/>
    <property type="match status" value="1"/>
</dbReference>
<dbReference type="AlphaFoldDB" id="A0A2G9THA8"/>
<evidence type="ECO:0000256" key="1">
    <source>
        <dbReference type="ARBA" id="ARBA00012552"/>
    </source>
</evidence>
<feature type="short sequence motif" description="Q motif" evidence="6">
    <location>
        <begin position="37"/>
        <end position="64"/>
    </location>
</feature>
<feature type="domain" description="DEAD-box RNA helicase Q" evidence="8">
    <location>
        <begin position="37"/>
        <end position="64"/>
    </location>
</feature>
<evidence type="ECO:0000256" key="6">
    <source>
        <dbReference type="PROSITE-ProRule" id="PRU00552"/>
    </source>
</evidence>
<reference evidence="9 10" key="1">
    <citation type="submission" date="2015-09" db="EMBL/GenBank/DDBJ databases">
        <title>Draft genome of the parasitic nematode Teladorsagia circumcincta isolate WARC Sus (inbred).</title>
        <authorList>
            <person name="Mitreva M."/>
        </authorList>
    </citation>
    <scope>NUCLEOTIDE SEQUENCE [LARGE SCALE GENOMIC DNA]</scope>
    <source>
        <strain evidence="9 10">S</strain>
    </source>
</reference>
<dbReference type="InterPro" id="IPR014014">
    <property type="entry name" value="RNA_helicase_DEAD_Q_motif"/>
</dbReference>
<keyword evidence="3" id="KW-0378">Hydrolase</keyword>
<evidence type="ECO:0000256" key="3">
    <source>
        <dbReference type="ARBA" id="ARBA00022801"/>
    </source>
</evidence>
<evidence type="ECO:0000313" key="9">
    <source>
        <dbReference type="EMBL" id="PIO57369.1"/>
    </source>
</evidence>
<keyword evidence="2" id="KW-0547">Nucleotide-binding</keyword>
<organism evidence="9 10">
    <name type="scientific">Teladorsagia circumcincta</name>
    <name type="common">Brown stomach worm</name>
    <name type="synonym">Ostertagia circumcincta</name>
    <dbReference type="NCBI Taxonomy" id="45464"/>
    <lineage>
        <taxon>Eukaryota</taxon>
        <taxon>Metazoa</taxon>
        <taxon>Ecdysozoa</taxon>
        <taxon>Nematoda</taxon>
        <taxon>Chromadorea</taxon>
        <taxon>Rhabditida</taxon>
        <taxon>Rhabditina</taxon>
        <taxon>Rhabditomorpha</taxon>
        <taxon>Strongyloidea</taxon>
        <taxon>Trichostrongylidae</taxon>
        <taxon>Teladorsagia</taxon>
    </lineage>
</organism>
<evidence type="ECO:0000256" key="4">
    <source>
        <dbReference type="ARBA" id="ARBA00022806"/>
    </source>
</evidence>
<evidence type="ECO:0000256" key="5">
    <source>
        <dbReference type="ARBA" id="ARBA00022840"/>
    </source>
</evidence>
<dbReference type="PROSITE" id="PS51195">
    <property type="entry name" value="Q_MOTIF"/>
    <property type="match status" value="1"/>
</dbReference>
<sequence>GSSDDGSSTSEDEVEEGEELNQLRQSATSVDHESSTKSFAELGLRSWLIQQLNTMRIIKPTPVQ</sequence>
<protein>
    <recommendedName>
        <fullName evidence="1">RNA helicase</fullName>
        <ecNumber evidence="1">3.6.4.13</ecNumber>
    </recommendedName>
</protein>